<keyword evidence="2" id="KW-0238">DNA-binding</keyword>
<name>A0A3A4AZ72_9ACTN</name>
<feature type="domain" description="HTH araC/xylS-type" evidence="4">
    <location>
        <begin position="153"/>
        <end position="252"/>
    </location>
</feature>
<dbReference type="Gene3D" id="1.10.10.60">
    <property type="entry name" value="Homeodomain-like"/>
    <property type="match status" value="2"/>
</dbReference>
<dbReference type="SUPFAM" id="SSF46689">
    <property type="entry name" value="Homeodomain-like"/>
    <property type="match status" value="2"/>
</dbReference>
<dbReference type="InterPro" id="IPR009057">
    <property type="entry name" value="Homeodomain-like_sf"/>
</dbReference>
<evidence type="ECO:0000256" key="1">
    <source>
        <dbReference type="ARBA" id="ARBA00023015"/>
    </source>
</evidence>
<dbReference type="PROSITE" id="PS01124">
    <property type="entry name" value="HTH_ARAC_FAMILY_2"/>
    <property type="match status" value="1"/>
</dbReference>
<dbReference type="GO" id="GO:0003700">
    <property type="term" value="F:DNA-binding transcription factor activity"/>
    <property type="evidence" value="ECO:0007669"/>
    <property type="project" value="InterPro"/>
</dbReference>
<dbReference type="InterPro" id="IPR050204">
    <property type="entry name" value="AraC_XylS_family_regulators"/>
</dbReference>
<comment type="caution">
    <text evidence="5">The sequence shown here is derived from an EMBL/GenBank/DDBJ whole genome shotgun (WGS) entry which is preliminary data.</text>
</comment>
<organism evidence="5 6">
    <name type="scientific">Bailinhaonella thermotolerans</name>
    <dbReference type="NCBI Taxonomy" id="1070861"/>
    <lineage>
        <taxon>Bacteria</taxon>
        <taxon>Bacillati</taxon>
        <taxon>Actinomycetota</taxon>
        <taxon>Actinomycetes</taxon>
        <taxon>Streptosporangiales</taxon>
        <taxon>Streptosporangiaceae</taxon>
        <taxon>Bailinhaonella</taxon>
    </lineage>
</organism>
<evidence type="ECO:0000313" key="6">
    <source>
        <dbReference type="Proteomes" id="UP000265768"/>
    </source>
</evidence>
<keyword evidence="3" id="KW-0804">Transcription</keyword>
<accession>A0A3A4AZ72</accession>
<proteinExistence type="predicted"/>
<evidence type="ECO:0000313" key="5">
    <source>
        <dbReference type="EMBL" id="RJL35677.1"/>
    </source>
</evidence>
<evidence type="ECO:0000256" key="3">
    <source>
        <dbReference type="ARBA" id="ARBA00023163"/>
    </source>
</evidence>
<gene>
    <name evidence="5" type="ORF">D5H75_02510</name>
</gene>
<protein>
    <submittedName>
        <fullName evidence="5">AraC family transcriptional regulator</fullName>
    </submittedName>
</protein>
<dbReference type="Pfam" id="PF12833">
    <property type="entry name" value="HTH_18"/>
    <property type="match status" value="1"/>
</dbReference>
<dbReference type="Proteomes" id="UP000265768">
    <property type="component" value="Unassembled WGS sequence"/>
</dbReference>
<sequence>MPVLSSTRRSPTDGAAVWLWPGRALYAGPSLRLGPHSGAVACLAVGVDAPFTVQPAAGGGARARTALIAPRVRHRLTAYGDRMVFLYLDPGSADDRACRTRFRGGEETVLTGHRHEEDLLGGAAELSSRTPLPRVASWVARATGHAGTRHAEPRIMAATRRLLDADRPLPAAPLAAELGLSQSRFLRLFRDGTGTSYRRFRLWAQMHRAARALAAGHNLTRAAAEGHFASPSHLSTAFHAMFGLTPSALLSQDLTIICLDPTPRALT</sequence>
<keyword evidence="6" id="KW-1185">Reference proteome</keyword>
<reference evidence="5 6" key="1">
    <citation type="submission" date="2018-09" db="EMBL/GenBank/DDBJ databases">
        <title>YIM 75507 draft genome.</title>
        <authorList>
            <person name="Tang S."/>
            <person name="Feng Y."/>
        </authorList>
    </citation>
    <scope>NUCLEOTIDE SEQUENCE [LARGE SCALE GENOMIC DNA]</scope>
    <source>
        <strain evidence="5 6">YIM 75507</strain>
    </source>
</reference>
<dbReference type="OrthoDB" id="5295226at2"/>
<evidence type="ECO:0000256" key="2">
    <source>
        <dbReference type="ARBA" id="ARBA00023125"/>
    </source>
</evidence>
<dbReference type="InterPro" id="IPR018060">
    <property type="entry name" value="HTH_AraC"/>
</dbReference>
<evidence type="ECO:0000259" key="4">
    <source>
        <dbReference type="PROSITE" id="PS01124"/>
    </source>
</evidence>
<dbReference type="PANTHER" id="PTHR46796">
    <property type="entry name" value="HTH-TYPE TRANSCRIPTIONAL ACTIVATOR RHAS-RELATED"/>
    <property type="match status" value="1"/>
</dbReference>
<dbReference type="GO" id="GO:0043565">
    <property type="term" value="F:sequence-specific DNA binding"/>
    <property type="evidence" value="ECO:0007669"/>
    <property type="project" value="InterPro"/>
</dbReference>
<keyword evidence="1" id="KW-0805">Transcription regulation</keyword>
<dbReference type="AlphaFoldDB" id="A0A3A4AZ72"/>
<dbReference type="EMBL" id="QZEY01000001">
    <property type="protein sequence ID" value="RJL35677.1"/>
    <property type="molecule type" value="Genomic_DNA"/>
</dbReference>
<dbReference type="SMART" id="SM00342">
    <property type="entry name" value="HTH_ARAC"/>
    <property type="match status" value="1"/>
</dbReference>